<dbReference type="GO" id="GO:0008270">
    <property type="term" value="F:zinc ion binding"/>
    <property type="evidence" value="ECO:0007669"/>
    <property type="project" value="InterPro"/>
</dbReference>
<dbReference type="UniPathway" id="UPA00094"/>
<dbReference type="SMART" id="SM00823">
    <property type="entry name" value="PKS_PP"/>
    <property type="match status" value="1"/>
</dbReference>
<feature type="active site" description="Proton donor; for dehydratase activity" evidence="10">
    <location>
        <position position="2277"/>
    </location>
</feature>
<dbReference type="Gene3D" id="3.40.47.10">
    <property type="match status" value="1"/>
</dbReference>
<dbReference type="SUPFAM" id="SSF50129">
    <property type="entry name" value="GroES-like"/>
    <property type="match status" value="1"/>
</dbReference>
<dbReference type="InterPro" id="IPR020841">
    <property type="entry name" value="PKS_Beta-ketoAc_synthase_dom"/>
</dbReference>
<dbReference type="Gene3D" id="1.10.10.2150">
    <property type="entry name" value="Ribosomal RNA-processing protein 8, N-terminal domain"/>
    <property type="match status" value="1"/>
</dbReference>
<dbReference type="SMART" id="SM00822">
    <property type="entry name" value="PKS_KR"/>
    <property type="match status" value="1"/>
</dbReference>
<dbReference type="SUPFAM" id="SSF47336">
    <property type="entry name" value="ACP-like"/>
    <property type="match status" value="1"/>
</dbReference>
<dbReference type="InterPro" id="IPR049900">
    <property type="entry name" value="PKS_mFAS_DH"/>
</dbReference>
<dbReference type="SUPFAM" id="SSF53448">
    <property type="entry name" value="Nucleotide-diphospho-sugar transferases"/>
    <property type="match status" value="1"/>
</dbReference>
<dbReference type="GO" id="GO:0004315">
    <property type="term" value="F:3-oxoacyl-[acyl-carrier-protein] synthase activity"/>
    <property type="evidence" value="ECO:0007669"/>
    <property type="project" value="InterPro"/>
</dbReference>
<dbReference type="InterPro" id="IPR011032">
    <property type="entry name" value="GroES-like_sf"/>
</dbReference>
<dbReference type="InterPro" id="IPR014030">
    <property type="entry name" value="Ketoacyl_synth_N"/>
</dbReference>
<dbReference type="InterPro" id="IPR050091">
    <property type="entry name" value="PKS_NRPS_Biosynth_Enz"/>
</dbReference>
<feature type="active site" description="Proton acceptor; for dehydratase activity" evidence="10">
    <location>
        <position position="2094"/>
    </location>
</feature>
<dbReference type="InterPro" id="IPR009081">
    <property type="entry name" value="PP-bd_ACP"/>
</dbReference>
<dbReference type="InterPro" id="IPR001227">
    <property type="entry name" value="Ac_transferase_dom_sf"/>
</dbReference>
<evidence type="ECO:0000256" key="5">
    <source>
        <dbReference type="ARBA" id="ARBA00022553"/>
    </source>
</evidence>
<keyword evidence="12" id="KW-0472">Membrane</keyword>
<dbReference type="Proteomes" id="UP000198287">
    <property type="component" value="Unassembled WGS sequence"/>
</dbReference>
<name>A0A226EXV1_FOLCA</name>
<evidence type="ECO:0000313" key="16">
    <source>
        <dbReference type="EMBL" id="OXA62423.1"/>
    </source>
</evidence>
<dbReference type="Gene3D" id="3.90.550.10">
    <property type="entry name" value="Spore Coat Polysaccharide Biosynthesis Protein SpsA, Chain A"/>
    <property type="match status" value="1"/>
</dbReference>
<dbReference type="EMBL" id="LNIX01000001">
    <property type="protein sequence ID" value="OXA62423.1"/>
    <property type="molecule type" value="Genomic_DNA"/>
</dbReference>
<dbReference type="PANTHER" id="PTHR43775:SF37">
    <property type="entry name" value="SI:DKEY-61P9.11"/>
    <property type="match status" value="1"/>
</dbReference>
<dbReference type="GO" id="GO:0044550">
    <property type="term" value="P:secondary metabolite biosynthetic process"/>
    <property type="evidence" value="ECO:0007669"/>
    <property type="project" value="UniProtKB-ARBA"/>
</dbReference>
<dbReference type="GO" id="GO:0006633">
    <property type="term" value="P:fatty acid biosynthetic process"/>
    <property type="evidence" value="ECO:0007669"/>
    <property type="project" value="UniProtKB-UniPathway"/>
</dbReference>
<dbReference type="InterPro" id="IPR029063">
    <property type="entry name" value="SAM-dependent_MTases_sf"/>
</dbReference>
<keyword evidence="17" id="KW-1185">Reference proteome</keyword>
<dbReference type="SUPFAM" id="SSF53335">
    <property type="entry name" value="S-adenosyl-L-methionine-dependent methyltransferases"/>
    <property type="match status" value="2"/>
</dbReference>
<evidence type="ECO:0000313" key="17">
    <source>
        <dbReference type="Proteomes" id="UP000198287"/>
    </source>
</evidence>
<dbReference type="SMART" id="SM00825">
    <property type="entry name" value="PKS_KS"/>
    <property type="match status" value="1"/>
</dbReference>
<dbReference type="PROSITE" id="PS52004">
    <property type="entry name" value="KS3_2"/>
    <property type="match status" value="1"/>
</dbReference>
<sequence length="4130" mass="463527">MRKHIFCVVSILLFPEDAPQIYKYAHNSLPWIPAVLLRTGYFYKVNGTFRYSQPIVGNFLLEPHYLFLVSKTSPMNFIFDATQYPSNQLSTTFILRTSSRLDWEIREIIYACKTCTQDNCLAVSVPVVAVEKSQDQKKDVTFLDYVLEQERIIIGSGRNVWIKKAESKRRFMSQELQISFPLPDPDPFLRTINRNKAGQFPGGVDFLSIVEQLLMKSLNLFLETNQTMDHLSRLGYNTSEHWADFRFNERVEIAFFPTSYKSTSFQRQIILAHSSSFNFITCDGIVQPRRLENSLDFTVFLRPMDTTTWILYILCALTLSILSSVIIAIYGLENMCCLSWKYFQTLLYSSIDNGPGLHLPSNLNSDLYQCSFFTNAIFSAWLIFVLFLSNAYKAELTSKETVPPQPYLTYSKITELLNFTITTPTYPGLFNNTQKGTRNMRKSMFGLVISNLLQEEASNHIKYKYPQLFGFVNPKYVSGNSFSENNEHDEQNLAFHPSNRESLLGFISNCNRTAFIDVDTNINQMLAYFNSQTARDGDKIFMKGSDDFLSPQMVWELNYYNPVRAGYLAQKLYQLTQSGIYDLFRTWSSHRNVRRSSVRSAGAGSIIKFKTKSKTTTKSTKLDNAKPHRRPKHKWSETRQIKTIKKTQNEVRDDNDDDSPVTLTMKVKKLKTQNSKISGLSPHQPAEVKKETLREKMMKRLEAARFRQVNEELDSGCKNADPTVAFQGDPEQFKKYHEAYRKRVEHWPKNPLHVIIKWAKKKLKGDKIIADFGCGEAELAASLPNKVHSFDLFALNDRVTPCDMSQVPLQDESVHAAVFCLSLMGTDVSKFIGEANRVLQMNGVLKIAEVASRFSGNTYNNFLKRMKKFGFVAIQKGQGQQQDKKISQSQDDVFLMFEFKKIKSVKGVLGRLPALKLNPSMYKKRCLEQRWVSYASDDTEAWKCLVLTRALKRVLTTRPIVIVVSENVSRPMGRRLQEEVSQVWWVGPEEGKGLHFRSFAKAIAARLPALHKTVFLDCGVLPIKNCDELFRLTGTQFVESGHFAAIMVKSRSIGKDEQDLITNLVIAKENPEILEVNNEVKLDEIRYCVELDVQSPHQQSLPGEDIKMVCFVNGYPTQEGLEELVKRGPLEKEVAKLTASLAHEIYSPKIVNGHGLKQSLPWELHNSIAIVGMACRYPCANTIAEFWSLLANGLEGIRKVPEGRWTKDKAFMRMDNMGATEAGFLSCPIHTFDAKFFNTNAADMHYLDPQQRLSLRVVWEALEHAGIDPNTLRNTLTGVFGGWWRNDYKEMLQMLGIPDTDFLRGYMGNALGPLTARISHFFELMGPSFSTESGCSTSVAGVDMACDSLRSDACNLAIAVGANLLLHPFSPSVMEGVLAPDGRCKTYDASADGFGRAEGIGVLILKRFSDAVADGDTIWGCIRGSAIVQEGPSKSMGTPTVDVEAKAMELALERAGVDPNDVEFVETHGTGTPVGDPIEIAAVAKAYSRGSKGRTNVLTIGSVKTNIGHTESVCGIAGIQKSVLAMKHELIPKHLHLKNLNSDINLDAIPAQLPLEAVPWKRRPKGGKPRIAGINSFGITGAQAHVLVQEPPENLPPHSFPFTDSRKLRMLTFSAKSEDAFRFQVKAYADLLQHEPDANEPKELFLRDIEYSMHTGRPHMHLRHVAFGSTKEELLSSMEGIKKGAPIPNQVPQLCFLFTGQGSQYPGMARSLYEQSIVFRSNFDWCESVLSKEHGFLSLKTALWDHDETKLNDGQKSLLKSSLYSQTSIFVVELCLLRLWESWGVKPDAVLGHSLGEFAAAVAAGMLSAEDALKLVVTRSKLIHALPAASMLVVGTSLEKVEQSLERAFSNQKKWLDVAAVNSESQTVLAGPTDLVHEFKLYCDNNDIKTHVLDASHAFHSHLMDPMLAEYEALARTIGYKEASTGIKFISAVDGRTVSKVDAKYWVRHTRERVRFLEASHAAVNEGQSLFLEVGPHPVLSTLLMTNVDEVADVVTSASLRRKCDDWETMLAALGKLYALGRPITWANFHRYSGGRRVELPGYHFEETPYWMNIKDEGSNPFHPLLGSFVPNPSDVTIFKSSVNVHRLPFLKDHALGDKIIFPCVGYVDMCMTAGYAATMCNEGSYSKPTSPLCVRNFSILTPVCLSEMTPTEFQVVVSKTAEGDICTTIFTKVFLEEDNYKWVRNATATFTSNPPPLQESVVGNFSQIKLRCSELVRTNFSYQELVEFGFNFGPSCQTVSCALRNPDDHGEWIFPFASHESSEDHERFIIHPWVTDPMLQTQIIASGLLHDKQVRKRLVVPVQIDNYTWWGHSAPSGYVYIKNTDVGNEAHLFDDDGKLMVSMVGTEFMDTTISNILSLIDSQKNPYPSMAEYTWREKLGPEERRVPDSERGSICLQELTTPEMIEQFNKFSPTELDFFHTFNNLCGLYILKAMKELGLDRHTQFRYLDIGAKLGVVPALNKFVRYLLHEMVADGWLSHSGPSNDDDEFTLTNSFPALNIINEQIGILSSDIMAKGIGKVDLESVISVAELLSQILTGKQAARSILFPDNSKTGNRGPSEIYFTESLFAKKSYSLTASKAGILTRLAQMGTKSVVRILEVGAGVGGETYQLIQHMVKTGVSQFEYTYTDISPSCLQRGEHLFQDSGISSKFALLNVETDPLEQGFIPAHYDVIVASWVLHATRDVQESILNLRKLLKPGGYIIITELTTPTRPVRLLFGGLEDFWGFTDTDCRPWNYELPVDQWRTLLNKCGFEQVTSVESYNHSSCVILATKSLTKTISHNSTDDRGKRPAWILFGDEESCVTQELENKLDLVDMKVVRITRSQLEGTTNMEDIIGKLLHSHLTDQTMSVKGILYLWGLDDDAKLTTKKVCEPFLYICKNLAKATNLKVTIFSRGNLCTGSTDFYQAPPTCSPLIAMMNVLQNENQDLLCKFVDLDPTPTSNIPQVVAEAFTELFATDVDVMVAYRKGQRCTPRIRPYRVKAAPLPIPRTPRYRLTLPKSLLIQDLHFVPCEPEPIPEKHVEVEVKAYALNFLDVFMVTKPDPVFEKYNYLGIDIAGVVTAVGSSCQRKVGERIVLVRRRGLAMPSHIVVQDCRTVVIPDDITFNEAATFPMGLLTVATCLIDVAKAGPGDVVLIHTASGGVGLIGIQFARRLGATVVVTAGNERKRNYLRSLGIEQVFNSRTTDYEQKIRKALGGRGVTVVMNSLTSPGFKEATLNLCEEGARFVEMSKMNVWSKDEVAKLRPDVKYDIVDVSSLSREKINKLVEYIQLQLLSQIDDRPTPVPYIRFDASEIREALEYMEKVKHIGKIVLTMPEQGAGKEQFYPQFNDISTYLITGGLGGIGLEVAKWMVSVGAKNLLLLGRSPPKLDALDKVEKLRRQGARVEVRQCDVGDMDKLRAVLKELGGEASFWVPPSGKLPPLRGIMHAAGVLSDGTYENQSWEKYDEVFQCKVQGAWNLHQLSLELPFPMEHFVLFSSLTSTLGAIAQSNYSASNQFLDALVHYRHSLGLPGTAVNWGQWGQVGLAANLVVAFNKPLTVHQGLAALEHAMKSHQTQIVAHEADLAGLKMMLPSTRGLLADIEEDASLGGTDIDGDEFWREYDGASNRDAKFDIVRRFLKRLIRITLKMDKNEEIEDQVNFQDMGFDSLLMVEMKNGLQASVGKRVKISINAVKDCKTVAQLTDRLVELISGKEELAPPTAEELKDLVARDAKLPENIRVDPEMKSKLRPLSKASTVLVIGSTGTLGPYVVREIFQRSQIKKVYCLMQPSPVVSVSDRFQRVFEKKGLFHEIDMTRVECISGDVKQPCFGLSHEIYQQIVTEVDVVFNLAVKVAFEEIYRDSEDPKSSRVTNVFGMRNVLSFAVDKKLKYVYHASTFAAETRVDDDGCFWEGWPAEEEVAMFPNSAYSISKLICDRLAEQAVAAGVPCKVFRLPQLGGDSVHGGNIQLESFLMMRFLAYLYLGSMHGARVPLSLMAVDQCAKISIDLFFNDKAGYEVYNVLNPHLGDEREFESIARELGVSMKVEEFSDFLDKWNKLDSNDEMIQLVKFATSHNAELLHLKDHELPWYTSWRAGNKDVFLSKKMKELMPDEYPSCITPSWDVLRGDLRFARDTGILDRYKIKHSNPYLLA</sequence>
<dbReference type="Gene3D" id="3.10.129.110">
    <property type="entry name" value="Polyketide synthase dehydratase"/>
    <property type="match status" value="1"/>
</dbReference>
<dbReference type="Gene3D" id="3.40.50.720">
    <property type="entry name" value="NAD(P)-binding Rossmann-like Domain"/>
    <property type="match status" value="4"/>
</dbReference>
<dbReference type="Pfam" id="PF08659">
    <property type="entry name" value="KR"/>
    <property type="match status" value="1"/>
</dbReference>
<evidence type="ECO:0000256" key="3">
    <source>
        <dbReference type="ARBA" id="ARBA00020203"/>
    </source>
</evidence>
<dbReference type="InterPro" id="IPR049551">
    <property type="entry name" value="PKS_DH_C"/>
</dbReference>
<dbReference type="CDD" id="cd05195">
    <property type="entry name" value="enoyl_red"/>
    <property type="match status" value="1"/>
</dbReference>
<dbReference type="InterPro" id="IPR002364">
    <property type="entry name" value="Quin_OxRdtase/zeta-crystal_CS"/>
</dbReference>
<evidence type="ECO:0000256" key="1">
    <source>
        <dbReference type="ARBA" id="ARBA00004604"/>
    </source>
</evidence>
<dbReference type="Pfam" id="PF08242">
    <property type="entry name" value="Methyltransf_12"/>
    <property type="match status" value="1"/>
</dbReference>
<dbReference type="Pfam" id="PF16197">
    <property type="entry name" value="KAsynt_C_assoc"/>
    <property type="match status" value="1"/>
</dbReference>
<evidence type="ECO:0000259" key="15">
    <source>
        <dbReference type="PROSITE" id="PS52019"/>
    </source>
</evidence>
<dbReference type="InterPro" id="IPR014043">
    <property type="entry name" value="Acyl_transferase_dom"/>
</dbReference>
<dbReference type="InterPro" id="IPR020807">
    <property type="entry name" value="PKS_DH"/>
</dbReference>
<dbReference type="InterPro" id="IPR036291">
    <property type="entry name" value="NAD(P)-bd_dom_sf"/>
</dbReference>
<keyword evidence="4" id="KW-0596">Phosphopantetheine</keyword>
<dbReference type="PROSITE" id="PS01162">
    <property type="entry name" value="QOR_ZETA_CRYSTAL"/>
    <property type="match status" value="1"/>
</dbReference>
<gene>
    <name evidence="16" type="ORF">Fcan01_03331</name>
</gene>
<dbReference type="InterPro" id="IPR042036">
    <property type="entry name" value="RRP8_N"/>
</dbReference>
<evidence type="ECO:0000256" key="7">
    <source>
        <dbReference type="ARBA" id="ARBA00022857"/>
    </source>
</evidence>
<dbReference type="PROSITE" id="PS50075">
    <property type="entry name" value="CARRIER"/>
    <property type="match status" value="1"/>
</dbReference>
<dbReference type="InterPro" id="IPR016035">
    <property type="entry name" value="Acyl_Trfase/lysoPLipase"/>
</dbReference>
<dbReference type="Gene3D" id="1.10.1200.10">
    <property type="entry name" value="ACP-like"/>
    <property type="match status" value="1"/>
</dbReference>
<dbReference type="Pfam" id="PF00107">
    <property type="entry name" value="ADH_zinc_N"/>
    <property type="match status" value="1"/>
</dbReference>
<comment type="similarity">
    <text evidence="2">Belongs to the methyltransferase superfamily. RRP8 family.</text>
</comment>
<dbReference type="GO" id="GO:0031177">
    <property type="term" value="F:phosphopantetheine binding"/>
    <property type="evidence" value="ECO:0007669"/>
    <property type="project" value="InterPro"/>
</dbReference>
<feature type="domain" description="Ketosynthase family 3 (KS3)" evidence="14">
    <location>
        <begin position="1165"/>
        <end position="1590"/>
    </location>
</feature>
<dbReference type="OrthoDB" id="10258825at2759"/>
<protein>
    <recommendedName>
        <fullName evidence="3">Ribosomal RNA-processing protein 8</fullName>
    </recommendedName>
</protein>
<dbReference type="Pfam" id="PF02801">
    <property type="entry name" value="Ketoacyl-synt_C"/>
    <property type="match status" value="1"/>
</dbReference>
<dbReference type="InterPro" id="IPR013120">
    <property type="entry name" value="FAR_NAD-bd"/>
</dbReference>
<dbReference type="Pfam" id="PF00550">
    <property type="entry name" value="PP-binding"/>
    <property type="match status" value="1"/>
</dbReference>
<keyword evidence="12" id="KW-1133">Transmembrane helix</keyword>
<feature type="region of interest" description="Disordered" evidence="11">
    <location>
        <begin position="614"/>
        <end position="636"/>
    </location>
</feature>
<dbReference type="InterPro" id="IPR020806">
    <property type="entry name" value="PKS_PP-bd"/>
</dbReference>
<dbReference type="SMART" id="SM00827">
    <property type="entry name" value="PKS_AT"/>
    <property type="match status" value="1"/>
</dbReference>
<feature type="transmembrane region" description="Helical" evidence="12">
    <location>
        <begin position="309"/>
        <end position="332"/>
    </location>
</feature>
<keyword evidence="9" id="KW-0012">Acyltransferase</keyword>
<dbReference type="Gene3D" id="3.30.70.3290">
    <property type="match status" value="1"/>
</dbReference>
<keyword evidence="5" id="KW-0597">Phosphoprotein</keyword>
<feature type="domain" description="Carrier" evidence="13">
    <location>
        <begin position="3613"/>
        <end position="3690"/>
    </location>
</feature>
<keyword evidence="8" id="KW-0511">Multifunctional enzyme</keyword>
<dbReference type="GO" id="GO:0005730">
    <property type="term" value="C:nucleolus"/>
    <property type="evidence" value="ECO:0007669"/>
    <property type="project" value="UniProtKB-SubCell"/>
</dbReference>
<dbReference type="InterPro" id="IPR057326">
    <property type="entry name" value="KR_dom"/>
</dbReference>
<dbReference type="InterPro" id="IPR014031">
    <property type="entry name" value="Ketoacyl_synth_C"/>
</dbReference>
<evidence type="ECO:0000256" key="6">
    <source>
        <dbReference type="ARBA" id="ARBA00022679"/>
    </source>
</evidence>
<dbReference type="Pfam" id="PF07993">
    <property type="entry name" value="NAD_binding_4"/>
    <property type="match status" value="1"/>
</dbReference>
<comment type="caution">
    <text evidence="16">The sequence shown here is derived from an EMBL/GenBank/DDBJ whole genome shotgun (WGS) entry which is preliminary data.</text>
</comment>
<evidence type="ECO:0000256" key="10">
    <source>
        <dbReference type="PROSITE-ProRule" id="PRU01363"/>
    </source>
</evidence>
<dbReference type="SUPFAM" id="SSF53901">
    <property type="entry name" value="Thiolase-like"/>
    <property type="match status" value="1"/>
</dbReference>
<evidence type="ECO:0000256" key="11">
    <source>
        <dbReference type="SAM" id="MobiDB-lite"/>
    </source>
</evidence>
<dbReference type="InterPro" id="IPR013149">
    <property type="entry name" value="ADH-like_C"/>
</dbReference>
<dbReference type="Pfam" id="PF00698">
    <property type="entry name" value="Acyl_transf_1"/>
    <property type="match status" value="1"/>
</dbReference>
<comment type="subcellular location">
    <subcellularLocation>
        <location evidence="1">Nucleus</location>
        <location evidence="1">Nucleolus</location>
    </subcellularLocation>
</comment>
<dbReference type="GO" id="GO:0008168">
    <property type="term" value="F:methyltransferase activity"/>
    <property type="evidence" value="ECO:0007669"/>
    <property type="project" value="InterPro"/>
</dbReference>
<dbReference type="Pfam" id="PF14765">
    <property type="entry name" value="PS-DH"/>
    <property type="match status" value="1"/>
</dbReference>
<feature type="transmembrane region" description="Helical" evidence="12">
    <location>
        <begin position="372"/>
        <end position="392"/>
    </location>
</feature>
<keyword evidence="6" id="KW-0808">Transferase</keyword>
<dbReference type="CDD" id="cd02440">
    <property type="entry name" value="AdoMet_MTases"/>
    <property type="match status" value="1"/>
</dbReference>
<feature type="region of interest" description="C-terminal hotdog fold" evidence="10">
    <location>
        <begin position="2214"/>
        <end position="2358"/>
    </location>
</feature>
<dbReference type="InterPro" id="IPR016036">
    <property type="entry name" value="Malonyl_transacylase_ACP-bd"/>
</dbReference>
<dbReference type="InterPro" id="IPR042104">
    <property type="entry name" value="PKS_dehydratase_sf"/>
</dbReference>
<dbReference type="GO" id="GO:0004312">
    <property type="term" value="F:fatty acid synthase activity"/>
    <property type="evidence" value="ECO:0007669"/>
    <property type="project" value="TreeGrafter"/>
</dbReference>
<dbReference type="Gene3D" id="3.90.180.10">
    <property type="entry name" value="Medium-chain alcohol dehydrogenases, catalytic domain"/>
    <property type="match status" value="1"/>
</dbReference>
<evidence type="ECO:0000259" key="14">
    <source>
        <dbReference type="PROSITE" id="PS52004"/>
    </source>
</evidence>
<dbReference type="InterPro" id="IPR016039">
    <property type="entry name" value="Thiolase-like"/>
</dbReference>
<evidence type="ECO:0000256" key="2">
    <source>
        <dbReference type="ARBA" id="ARBA00006301"/>
    </source>
</evidence>
<proteinExistence type="inferred from homology"/>
<dbReference type="SUPFAM" id="SSF51735">
    <property type="entry name" value="NAD(P)-binding Rossmann-fold domains"/>
    <property type="match status" value="4"/>
</dbReference>
<keyword evidence="7" id="KW-0521">NADP</keyword>
<dbReference type="InterPro" id="IPR036736">
    <property type="entry name" value="ACP-like_sf"/>
</dbReference>
<dbReference type="Pfam" id="PF05148">
    <property type="entry name" value="Methyltransf_8"/>
    <property type="match status" value="1"/>
</dbReference>
<evidence type="ECO:0000256" key="9">
    <source>
        <dbReference type="ARBA" id="ARBA00023315"/>
    </source>
</evidence>
<accession>A0A226EXV1</accession>
<dbReference type="InterPro" id="IPR007823">
    <property type="entry name" value="RRP8"/>
</dbReference>
<dbReference type="Pfam" id="PF00109">
    <property type="entry name" value="ketoacyl-synt"/>
    <property type="match status" value="1"/>
</dbReference>
<dbReference type="SMART" id="SM00826">
    <property type="entry name" value="PKS_DH"/>
    <property type="match status" value="1"/>
</dbReference>
<evidence type="ECO:0000256" key="12">
    <source>
        <dbReference type="SAM" id="Phobius"/>
    </source>
</evidence>
<dbReference type="CDD" id="cd00833">
    <property type="entry name" value="PKS"/>
    <property type="match status" value="1"/>
</dbReference>
<dbReference type="InterPro" id="IPR049552">
    <property type="entry name" value="PKS_DH_N"/>
</dbReference>
<dbReference type="SUPFAM" id="SSF55048">
    <property type="entry name" value="Probable ACP-binding domain of malonyl-CoA ACP transacylase"/>
    <property type="match status" value="1"/>
</dbReference>
<dbReference type="PROSITE" id="PS52019">
    <property type="entry name" value="PKS_MFAS_DH"/>
    <property type="match status" value="1"/>
</dbReference>
<evidence type="ECO:0000259" key="13">
    <source>
        <dbReference type="PROSITE" id="PS50075"/>
    </source>
</evidence>
<dbReference type="Pfam" id="PF21089">
    <property type="entry name" value="PKS_DH_N"/>
    <property type="match status" value="1"/>
</dbReference>
<feature type="region of interest" description="N-terminal hotdog fold" evidence="10">
    <location>
        <begin position="2063"/>
        <end position="2198"/>
    </location>
</feature>
<dbReference type="InterPro" id="IPR032821">
    <property type="entry name" value="PKS_assoc"/>
</dbReference>
<organism evidence="16 17">
    <name type="scientific">Folsomia candida</name>
    <name type="common">Springtail</name>
    <dbReference type="NCBI Taxonomy" id="158441"/>
    <lineage>
        <taxon>Eukaryota</taxon>
        <taxon>Metazoa</taxon>
        <taxon>Ecdysozoa</taxon>
        <taxon>Arthropoda</taxon>
        <taxon>Hexapoda</taxon>
        <taxon>Collembola</taxon>
        <taxon>Entomobryomorpha</taxon>
        <taxon>Isotomoidea</taxon>
        <taxon>Isotomidae</taxon>
        <taxon>Proisotominae</taxon>
        <taxon>Folsomia</taxon>
    </lineage>
</organism>
<evidence type="ECO:0000256" key="4">
    <source>
        <dbReference type="ARBA" id="ARBA00022450"/>
    </source>
</evidence>
<dbReference type="InterPro" id="IPR029044">
    <property type="entry name" value="Nucleotide-diphossugar_trans"/>
</dbReference>
<keyword evidence="12" id="KW-0812">Transmembrane</keyword>
<dbReference type="InterPro" id="IPR018201">
    <property type="entry name" value="Ketoacyl_synth_AS"/>
</dbReference>
<dbReference type="InterPro" id="IPR020843">
    <property type="entry name" value="ER"/>
</dbReference>
<dbReference type="Gene3D" id="3.40.50.150">
    <property type="entry name" value="Vaccinia Virus protein VP39"/>
    <property type="match status" value="2"/>
</dbReference>
<dbReference type="PANTHER" id="PTHR43775">
    <property type="entry name" value="FATTY ACID SYNTHASE"/>
    <property type="match status" value="1"/>
</dbReference>
<dbReference type="SUPFAM" id="SSF52151">
    <property type="entry name" value="FabD/lysophospholipase-like"/>
    <property type="match status" value="1"/>
</dbReference>
<evidence type="ECO:0000256" key="8">
    <source>
        <dbReference type="ARBA" id="ARBA00023268"/>
    </source>
</evidence>
<dbReference type="SMART" id="SM00829">
    <property type="entry name" value="PKS_ER"/>
    <property type="match status" value="1"/>
</dbReference>
<dbReference type="Gene3D" id="3.40.366.10">
    <property type="entry name" value="Malonyl-Coenzyme A Acyl Carrier Protein, domain 2"/>
    <property type="match status" value="1"/>
</dbReference>
<feature type="domain" description="PKS/mFAS DH" evidence="15">
    <location>
        <begin position="2063"/>
        <end position="2358"/>
    </location>
</feature>
<dbReference type="GO" id="GO:0016491">
    <property type="term" value="F:oxidoreductase activity"/>
    <property type="evidence" value="ECO:0007669"/>
    <property type="project" value="InterPro"/>
</dbReference>
<dbReference type="InterPro" id="IPR013217">
    <property type="entry name" value="Methyltransf_12"/>
</dbReference>
<dbReference type="InterPro" id="IPR013968">
    <property type="entry name" value="PKS_KR"/>
</dbReference>
<reference evidence="16 17" key="1">
    <citation type="submission" date="2015-12" db="EMBL/GenBank/DDBJ databases">
        <title>The genome of Folsomia candida.</title>
        <authorList>
            <person name="Faddeeva A."/>
            <person name="Derks M.F."/>
            <person name="Anvar Y."/>
            <person name="Smit S."/>
            <person name="Van Straalen N."/>
            <person name="Roelofs D."/>
        </authorList>
    </citation>
    <scope>NUCLEOTIDE SEQUENCE [LARGE SCALE GENOMIC DNA]</scope>
    <source>
        <strain evidence="16 17">VU population</strain>
        <tissue evidence="16">Whole body</tissue>
    </source>
</reference>
<dbReference type="PROSITE" id="PS00606">
    <property type="entry name" value="KS3_1"/>
    <property type="match status" value="1"/>
</dbReference>